<evidence type="ECO:0000256" key="2">
    <source>
        <dbReference type="SAM" id="MobiDB-lite"/>
    </source>
</evidence>
<dbReference type="InterPro" id="IPR003114">
    <property type="entry name" value="Phox_assoc"/>
</dbReference>
<dbReference type="InterPro" id="IPR036871">
    <property type="entry name" value="PX_dom_sf"/>
</dbReference>
<evidence type="ECO:0000313" key="6">
    <source>
        <dbReference type="Proteomes" id="UP001583186"/>
    </source>
</evidence>
<dbReference type="SMART" id="SM00313">
    <property type="entry name" value="PXA"/>
    <property type="match status" value="1"/>
</dbReference>
<feature type="compositionally biased region" description="Low complexity" evidence="2">
    <location>
        <begin position="605"/>
        <end position="629"/>
    </location>
</feature>
<dbReference type="Pfam" id="PF02194">
    <property type="entry name" value="PXA"/>
    <property type="match status" value="1"/>
</dbReference>
<evidence type="ECO:0000259" key="4">
    <source>
        <dbReference type="PROSITE" id="PS51207"/>
    </source>
</evidence>
<feature type="compositionally biased region" description="Low complexity" evidence="2">
    <location>
        <begin position="1057"/>
        <end position="1072"/>
    </location>
</feature>
<feature type="region of interest" description="Disordered" evidence="2">
    <location>
        <begin position="172"/>
        <end position="192"/>
    </location>
</feature>
<comment type="caution">
    <text evidence="5">The sequence shown here is derived from an EMBL/GenBank/DDBJ whole genome shotgun (WGS) entry which is preliminary data.</text>
</comment>
<feature type="compositionally biased region" description="Polar residues" evidence="2">
    <location>
        <begin position="900"/>
        <end position="910"/>
    </location>
</feature>
<feature type="compositionally biased region" description="Basic and acidic residues" evidence="2">
    <location>
        <begin position="172"/>
        <end position="185"/>
    </location>
</feature>
<dbReference type="PANTHER" id="PTHR22775:SF47">
    <property type="entry name" value="MEIOTICALLY UP-REGULATED GENE 122 PROTEIN"/>
    <property type="match status" value="1"/>
</dbReference>
<keyword evidence="6" id="KW-1185">Reference proteome</keyword>
<feature type="compositionally biased region" description="Polar residues" evidence="2">
    <location>
        <begin position="993"/>
        <end position="1021"/>
    </location>
</feature>
<dbReference type="CDD" id="cd06093">
    <property type="entry name" value="PX_domain"/>
    <property type="match status" value="1"/>
</dbReference>
<dbReference type="PANTHER" id="PTHR22775">
    <property type="entry name" value="SORTING NEXIN"/>
    <property type="match status" value="1"/>
</dbReference>
<dbReference type="SUPFAM" id="SSF64268">
    <property type="entry name" value="PX domain"/>
    <property type="match status" value="1"/>
</dbReference>
<dbReference type="Gene3D" id="3.30.1520.10">
    <property type="entry name" value="Phox-like domain"/>
    <property type="match status" value="1"/>
</dbReference>
<feature type="compositionally biased region" description="Low complexity" evidence="2">
    <location>
        <begin position="69"/>
        <end position="85"/>
    </location>
</feature>
<feature type="region of interest" description="Disordered" evidence="2">
    <location>
        <begin position="850"/>
        <end position="1079"/>
    </location>
</feature>
<feature type="compositionally biased region" description="Basic and acidic residues" evidence="2">
    <location>
        <begin position="548"/>
        <end position="557"/>
    </location>
</feature>
<comment type="similarity">
    <text evidence="1">Belongs to the sorting nexin family.</text>
</comment>
<dbReference type="EMBL" id="JAWCUI010000021">
    <property type="protein sequence ID" value="KAL1896781.1"/>
    <property type="molecule type" value="Genomic_DNA"/>
</dbReference>
<evidence type="ECO:0000256" key="3">
    <source>
        <dbReference type="SAM" id="Phobius"/>
    </source>
</evidence>
<dbReference type="Pfam" id="PF08628">
    <property type="entry name" value="Nexin_C"/>
    <property type="match status" value="1"/>
</dbReference>
<feature type="compositionally biased region" description="Low complexity" evidence="2">
    <location>
        <begin position="869"/>
        <end position="894"/>
    </location>
</feature>
<feature type="compositionally biased region" description="Polar residues" evidence="2">
    <location>
        <begin position="560"/>
        <end position="578"/>
    </location>
</feature>
<feature type="compositionally biased region" description="Basic and acidic residues" evidence="2">
    <location>
        <begin position="1"/>
        <end position="17"/>
    </location>
</feature>
<feature type="compositionally biased region" description="Polar residues" evidence="2">
    <location>
        <begin position="585"/>
        <end position="604"/>
    </location>
</feature>
<feature type="region of interest" description="Disordered" evidence="2">
    <location>
        <begin position="544"/>
        <end position="671"/>
    </location>
</feature>
<feature type="region of interest" description="Disordered" evidence="2">
    <location>
        <begin position="420"/>
        <end position="503"/>
    </location>
</feature>
<feature type="compositionally biased region" description="Polar residues" evidence="2">
    <location>
        <begin position="954"/>
        <end position="969"/>
    </location>
</feature>
<keyword evidence="3" id="KW-0472">Membrane</keyword>
<feature type="domain" description="PXA" evidence="4">
    <location>
        <begin position="206"/>
        <end position="404"/>
    </location>
</feature>
<organism evidence="5 6">
    <name type="scientific">Sporothrix stenoceras</name>
    <dbReference type="NCBI Taxonomy" id="5173"/>
    <lineage>
        <taxon>Eukaryota</taxon>
        <taxon>Fungi</taxon>
        <taxon>Dikarya</taxon>
        <taxon>Ascomycota</taxon>
        <taxon>Pezizomycotina</taxon>
        <taxon>Sordariomycetes</taxon>
        <taxon>Sordariomycetidae</taxon>
        <taxon>Ophiostomatales</taxon>
        <taxon>Ophiostomataceae</taxon>
        <taxon>Sporothrix</taxon>
    </lineage>
</organism>
<gene>
    <name evidence="5" type="ORF">Sste5346_004414</name>
</gene>
<dbReference type="PROSITE" id="PS51207">
    <property type="entry name" value="PXA"/>
    <property type="match status" value="1"/>
</dbReference>
<feature type="transmembrane region" description="Helical" evidence="3">
    <location>
        <begin position="120"/>
        <end position="141"/>
    </location>
</feature>
<protein>
    <recommendedName>
        <fullName evidence="4">PXA domain-containing protein</fullName>
    </recommendedName>
</protein>
<accession>A0ABR3Z7Y6</accession>
<dbReference type="InterPro" id="IPR013937">
    <property type="entry name" value="Sorting_nexin_C"/>
</dbReference>
<feature type="compositionally biased region" description="Low complexity" evidence="2">
    <location>
        <begin position="21"/>
        <end position="54"/>
    </location>
</feature>
<reference evidence="5 6" key="1">
    <citation type="journal article" date="2024" name="IMA Fungus">
        <title>IMA Genome - F19 : A genome assembly and annotation guide to empower mycologists, including annotated draft genome sequences of Ceratocystis pirilliformis, Diaporthe australafricana, Fusarium ophioides, Paecilomyces lecythidis, and Sporothrix stenoceras.</title>
        <authorList>
            <person name="Aylward J."/>
            <person name="Wilson A.M."/>
            <person name="Visagie C.M."/>
            <person name="Spraker J."/>
            <person name="Barnes I."/>
            <person name="Buitendag C."/>
            <person name="Ceriani C."/>
            <person name="Del Mar Angel L."/>
            <person name="du Plessis D."/>
            <person name="Fuchs T."/>
            <person name="Gasser K."/>
            <person name="Kramer D."/>
            <person name="Li W."/>
            <person name="Munsamy K."/>
            <person name="Piso A."/>
            <person name="Price J.L."/>
            <person name="Sonnekus B."/>
            <person name="Thomas C."/>
            <person name="van der Nest A."/>
            <person name="van Dijk A."/>
            <person name="van Heerden A."/>
            <person name="van Vuuren N."/>
            <person name="Yilmaz N."/>
            <person name="Duong T.A."/>
            <person name="van der Merwe N.A."/>
            <person name="Wingfield M.J."/>
            <person name="Wingfield B.D."/>
        </authorList>
    </citation>
    <scope>NUCLEOTIDE SEQUENCE [LARGE SCALE GENOMIC DNA]</scope>
    <source>
        <strain evidence="5 6">CMW 5346</strain>
    </source>
</reference>
<keyword evidence="3" id="KW-1133">Transmembrane helix</keyword>
<evidence type="ECO:0000256" key="1">
    <source>
        <dbReference type="ARBA" id="ARBA00010883"/>
    </source>
</evidence>
<evidence type="ECO:0000313" key="5">
    <source>
        <dbReference type="EMBL" id="KAL1896781.1"/>
    </source>
</evidence>
<feature type="region of interest" description="Disordered" evidence="2">
    <location>
        <begin position="1"/>
        <end position="88"/>
    </location>
</feature>
<name>A0ABR3Z7Y6_9PEZI</name>
<keyword evidence="3" id="KW-0812">Transmembrane</keyword>
<feature type="compositionally biased region" description="Basic and acidic residues" evidence="2">
    <location>
        <begin position="466"/>
        <end position="483"/>
    </location>
</feature>
<feature type="compositionally biased region" description="Pro residues" evidence="2">
    <location>
        <begin position="55"/>
        <end position="68"/>
    </location>
</feature>
<proteinExistence type="inferred from homology"/>
<dbReference type="Proteomes" id="UP001583186">
    <property type="component" value="Unassembled WGS sequence"/>
</dbReference>
<sequence length="1257" mass="134232">MDDRKTIVDDHDPDRAMMPKSSASAAFAVPSSPSGLSPVSSPSLSQPVKLESQSPPSPRSTSPNPPRSSRPSSPSPTTKPGSAAASDDDIPTRVFRFLSTATTESLSAVGVGLAATTYFVLGRVGLVLIGAFGGIALFVAWEARNPDVTRAIRGETSSDLLSRVIEYRKKDQKEGGEAKAEKEGSEASFDPSQEELALGRAFENFRPETRQALDGLVEAVVRDYVKWWYTPIVPSDQSFPLSCRRVLTSFIVSVSNHLCRKRPADAFLDFLTNSTSIVIVLFSELATAFAEHAAQQQGGSASAQGQGPDANPTISAADAIYSYLASNPNSNLANLLSQRQQASKFRMVADDLLSFLERQCYDCDPARTFLREIAATSVLETTLQTCSKPEWINGWIVHLLEGGEPDFNQAIDVGMQTRTDAAVANSKDSSKDKDSSSSSAHTHMHHASIDIDGNVGNIALPKSRRSSFEADKVHPSRRKESVAAHKKQLSRADEEMEEAMEEMKRMNEMIAAEEKARRTNTETKSAAEAEERLADAMQHNADELGIQPHDERKDHENGYPSPTNTSDQISPKASLSLSSDERTTRTSGTASTPITPRSSTQESPSQASFAKSDAASSTAASSTEGTPAAEPAAQFTSFDQLVPPAREEEESSDSEDLKKQQQAAPLPLTLHNASITIHDEPVTDKGRIKSRPAWDFLIQIEPANAHYPGWMIVRKYTDFEKLHEVLRRIATISGATAFTEQHGILPNWKVHTRGSLRGELERYVRDACWYQPLAESEGMKRFLEKDTNNMPAGSKSGLNAFEAMGKNMLDVLSNAPKGVAEGGKVMVGGVTGVFGNLGNLGNLGSNIGLGGSGQKKQHASSSSLANVLGSPSPNGAASSSVTTSGATTTSPPASILQDVTAYTNRLSVSTPPRMDSGLSGTGSHRSRDSMDSQRSSVVAGQQGRALPNNERRMSYQSQSGLMGPGTNSEAGEGGVDGRGRTDNNPWGDYAPVGSNNRGSQHNSRASSRSGYPRSPSTTSLSGARLPPGAASVLSTEDEITGSPMTSPVRVGSSTNLTSPTAAGATASGATTPHGTRPLHRVATSGTTIAKQFAALTEGETRVAVELLFAVINELYTLSSAWNIRRTLLTAAKSFLLRPGNPSLASIQSLLQSSVLDANTTDAGMAGYLNTLRENTLPTEAERAAWPAEMTAEEKEKLRVKARRLLIKSGVPAALMGVMGQSATSDALGRIFDCLQIEEVARGLIFGLMLQAARIVTH</sequence>